<organism evidence="1 2">
    <name type="scientific">Thermomonospora cellulosilytica</name>
    <dbReference type="NCBI Taxonomy" id="1411118"/>
    <lineage>
        <taxon>Bacteria</taxon>
        <taxon>Bacillati</taxon>
        <taxon>Actinomycetota</taxon>
        <taxon>Actinomycetes</taxon>
        <taxon>Streptosporangiales</taxon>
        <taxon>Thermomonosporaceae</taxon>
        <taxon>Thermomonospora</taxon>
    </lineage>
</organism>
<dbReference type="AlphaFoldDB" id="A0A7W3N1Y3"/>
<accession>A0A7W3N1Y3</accession>
<proteinExistence type="predicted"/>
<name>A0A7W3N1Y3_9ACTN</name>
<dbReference type="Proteomes" id="UP000539313">
    <property type="component" value="Unassembled WGS sequence"/>
</dbReference>
<reference evidence="1 2" key="1">
    <citation type="submission" date="2020-08" db="EMBL/GenBank/DDBJ databases">
        <title>Sequencing the genomes of 1000 actinobacteria strains.</title>
        <authorList>
            <person name="Klenk H.-P."/>
        </authorList>
    </citation>
    <scope>NUCLEOTIDE SEQUENCE [LARGE SCALE GENOMIC DNA]</scope>
    <source>
        <strain evidence="1 2">DSM 45823</strain>
    </source>
</reference>
<gene>
    <name evidence="1" type="ORF">HNR21_004871</name>
</gene>
<dbReference type="RefSeq" id="WP_182707037.1">
    <property type="nucleotide sequence ID" value="NZ_JACJII010000001.1"/>
</dbReference>
<keyword evidence="2" id="KW-1185">Reference proteome</keyword>
<protein>
    <submittedName>
        <fullName evidence="1">Uncharacterized protein</fullName>
    </submittedName>
</protein>
<evidence type="ECO:0000313" key="2">
    <source>
        <dbReference type="Proteomes" id="UP000539313"/>
    </source>
</evidence>
<sequence length="148" mass="16376">MIDITRDSYPGVLQALASLCGQLLTAVNQVDLARMRQICEEFQATAPVLAPSDYQQGGMTRLDDQATFLRALEEFVGTLRTLDRRPTAAADADARQEPQMDADSRVINTGHGTLRVPGDILRTWEQFGWPTEDALKRMVQAGTVEAIR</sequence>
<dbReference type="EMBL" id="JACJII010000001">
    <property type="protein sequence ID" value="MBA9005989.1"/>
    <property type="molecule type" value="Genomic_DNA"/>
</dbReference>
<evidence type="ECO:0000313" key="1">
    <source>
        <dbReference type="EMBL" id="MBA9005989.1"/>
    </source>
</evidence>
<comment type="caution">
    <text evidence="1">The sequence shown here is derived from an EMBL/GenBank/DDBJ whole genome shotgun (WGS) entry which is preliminary data.</text>
</comment>